<evidence type="ECO:0000313" key="2">
    <source>
        <dbReference type="Proteomes" id="UP000306630"/>
    </source>
</evidence>
<reference evidence="1 2" key="1">
    <citation type="submission" date="2019-04" db="EMBL/GenBank/DDBJ databases">
        <title>Microbes associate with the intestines of laboratory mice.</title>
        <authorList>
            <person name="Navarre W."/>
            <person name="Wong E."/>
            <person name="Huang K."/>
            <person name="Tropini C."/>
            <person name="Ng K."/>
            <person name="Yu B."/>
        </authorList>
    </citation>
    <scope>NUCLEOTIDE SEQUENCE [LARGE SCALE GENOMIC DNA]</scope>
    <source>
        <strain evidence="1 2">NM06_A21</strain>
    </source>
</reference>
<dbReference type="AlphaFoldDB" id="A0A4S1ZRY2"/>
<name>A0A4S1ZRY2_9BACT</name>
<accession>A0A4S1ZRY2</accession>
<dbReference type="RefSeq" id="WP_135956954.1">
    <property type="nucleotide sequence ID" value="NZ_CAOSYS010000012.1"/>
</dbReference>
<dbReference type="Proteomes" id="UP000306630">
    <property type="component" value="Unassembled WGS sequence"/>
</dbReference>
<proteinExistence type="predicted"/>
<dbReference type="EMBL" id="SRYD01000002">
    <property type="protein sequence ID" value="TGY76535.1"/>
    <property type="molecule type" value="Genomic_DNA"/>
</dbReference>
<evidence type="ECO:0000313" key="1">
    <source>
        <dbReference type="EMBL" id="TGY76535.1"/>
    </source>
</evidence>
<organism evidence="1 2">
    <name type="scientific">Muribaculum intestinale</name>
    <dbReference type="NCBI Taxonomy" id="1796646"/>
    <lineage>
        <taxon>Bacteria</taxon>
        <taxon>Pseudomonadati</taxon>
        <taxon>Bacteroidota</taxon>
        <taxon>Bacteroidia</taxon>
        <taxon>Bacteroidales</taxon>
        <taxon>Muribaculaceae</taxon>
        <taxon>Muribaculum</taxon>
    </lineage>
</organism>
<gene>
    <name evidence="1" type="ORF">E5333_00660</name>
</gene>
<dbReference type="PROSITE" id="PS51257">
    <property type="entry name" value="PROKAR_LIPOPROTEIN"/>
    <property type="match status" value="1"/>
</dbReference>
<evidence type="ECO:0008006" key="3">
    <source>
        <dbReference type="Google" id="ProtNLM"/>
    </source>
</evidence>
<sequence>MDFTYKTIILSFLPVGIMLSSCSSDEPFSVAGPDDEPHILAPTFPDRNNGNLPVVANISRESNFSMELTVTPADYVDVVWYIDNREAAAGCAIDQPLLAGTYEMKVVVTTPKGKSTSREGIISVNPLDTDPWASEVSFERIVSPGQGAILYGRNLSSVTSIQIGNAAPVSAVYSTDAGVEMLSYTVPATIEDGTSRIVLVDSEGNEYGGNKATVSSSALVTSGADRMTSGSVCQLTGINLDKITSLKIGTNVISSFSEKNANSISFAVPSLDDGEYEISGVMNDGSAVLFYKNGNSESSATVVISSQQTLWAGHHYVSWDLPDESPNKTFNMLGMDVFASVKPGAVMSIHYSVEPSAEYHQLRTTSGWWNDLPGTGTVEFFNDGIAEITLTRECLDMIQEQAGFLCVGHGYYVDLITLR</sequence>
<comment type="caution">
    <text evidence="1">The sequence shown here is derived from an EMBL/GenBank/DDBJ whole genome shotgun (WGS) entry which is preliminary data.</text>
</comment>
<protein>
    <recommendedName>
        <fullName evidence="3">IPT/TIG domain-containing protein</fullName>
    </recommendedName>
</protein>